<dbReference type="Gene3D" id="2.60.40.150">
    <property type="entry name" value="C2 domain"/>
    <property type="match status" value="5"/>
</dbReference>
<dbReference type="InterPro" id="IPR037725">
    <property type="entry name" value="C2F_Ferlin"/>
</dbReference>
<evidence type="ECO:0000259" key="10">
    <source>
        <dbReference type="PROSITE" id="PS50004"/>
    </source>
</evidence>
<feature type="domain" description="C2" evidence="10">
    <location>
        <begin position="1567"/>
        <end position="1691"/>
    </location>
</feature>
<dbReference type="Pfam" id="PF22901">
    <property type="entry name" value="dsrm_Ferlin"/>
    <property type="match status" value="1"/>
</dbReference>
<dbReference type="EMBL" id="CAJNOO010000561">
    <property type="protein sequence ID" value="CAF0978734.1"/>
    <property type="molecule type" value="Genomic_DNA"/>
</dbReference>
<feature type="transmembrane region" description="Helical" evidence="9">
    <location>
        <begin position="2082"/>
        <end position="2104"/>
    </location>
</feature>
<evidence type="ECO:0000313" key="12">
    <source>
        <dbReference type="Proteomes" id="UP000663882"/>
    </source>
</evidence>
<dbReference type="InterPro" id="IPR035892">
    <property type="entry name" value="C2_domain_sf"/>
</dbReference>
<evidence type="ECO:0000256" key="4">
    <source>
        <dbReference type="ARBA" id="ARBA00022737"/>
    </source>
</evidence>
<evidence type="ECO:0000256" key="6">
    <source>
        <dbReference type="ARBA" id="ARBA00022989"/>
    </source>
</evidence>
<proteinExistence type="predicted"/>
<evidence type="ECO:0000256" key="3">
    <source>
        <dbReference type="ARBA" id="ARBA00022723"/>
    </source>
</evidence>
<dbReference type="InterPro" id="IPR037721">
    <property type="entry name" value="Ferlin"/>
</dbReference>
<dbReference type="Proteomes" id="UP000663882">
    <property type="component" value="Unassembled WGS sequence"/>
</dbReference>
<dbReference type="Pfam" id="PF16165">
    <property type="entry name" value="Ferlin_C"/>
    <property type="match status" value="1"/>
</dbReference>
<dbReference type="SMART" id="SM00239">
    <property type="entry name" value="C2"/>
    <property type="match status" value="5"/>
</dbReference>
<keyword evidence="5" id="KW-0106">Calcium</keyword>
<keyword evidence="6 9" id="KW-1133">Transmembrane helix</keyword>
<dbReference type="GO" id="GO:0046872">
    <property type="term" value="F:metal ion binding"/>
    <property type="evidence" value="ECO:0007669"/>
    <property type="project" value="UniProtKB-KW"/>
</dbReference>
<evidence type="ECO:0000313" key="11">
    <source>
        <dbReference type="EMBL" id="CAF0978734.1"/>
    </source>
</evidence>
<feature type="region of interest" description="Disordered" evidence="8">
    <location>
        <begin position="1299"/>
        <end position="1340"/>
    </location>
</feature>
<dbReference type="OrthoDB" id="10059618at2759"/>
<dbReference type="CDD" id="cd08374">
    <property type="entry name" value="C2F_Ferlin"/>
    <property type="match status" value="1"/>
</dbReference>
<dbReference type="InterPro" id="IPR000008">
    <property type="entry name" value="C2_dom"/>
</dbReference>
<dbReference type="SMART" id="SM01202">
    <property type="entry name" value="FerI"/>
    <property type="match status" value="1"/>
</dbReference>
<evidence type="ECO:0000256" key="7">
    <source>
        <dbReference type="ARBA" id="ARBA00023136"/>
    </source>
</evidence>
<dbReference type="SUPFAM" id="SSF49562">
    <property type="entry name" value="C2 domain (Calcium/lipid-binding domain, CaLB)"/>
    <property type="match status" value="5"/>
</dbReference>
<dbReference type="PANTHER" id="PTHR12546">
    <property type="entry name" value="FER-1-LIKE"/>
    <property type="match status" value="1"/>
</dbReference>
<dbReference type="SMART" id="SM01201">
    <property type="entry name" value="FerB"/>
    <property type="match status" value="1"/>
</dbReference>
<accession>A0A814F131</accession>
<dbReference type="CDD" id="cd04037">
    <property type="entry name" value="C2E_Ferlin"/>
    <property type="match status" value="1"/>
</dbReference>
<comment type="subcellular location">
    <subcellularLocation>
        <location evidence="1">Membrane</location>
        <topology evidence="1">Single-pass membrane protein</topology>
    </subcellularLocation>
</comment>
<reference evidence="11" key="1">
    <citation type="submission" date="2021-02" db="EMBL/GenBank/DDBJ databases">
        <authorList>
            <person name="Nowell W R."/>
        </authorList>
    </citation>
    <scope>NUCLEOTIDE SEQUENCE</scope>
</reference>
<keyword evidence="7 9" id="KW-0472">Membrane</keyword>
<feature type="domain" description="C2" evidence="10">
    <location>
        <begin position="1831"/>
        <end position="1979"/>
    </location>
</feature>
<evidence type="ECO:0000256" key="9">
    <source>
        <dbReference type="SAM" id="Phobius"/>
    </source>
</evidence>
<feature type="compositionally biased region" description="Polar residues" evidence="8">
    <location>
        <begin position="1299"/>
        <end position="1318"/>
    </location>
</feature>
<sequence>MALTVFLFKVNNLEIGNAKRDVLDEDQEENSTPLMIDNNLMLLCAKVTFRGIHLWSNNVPIQNGTANFVARGNKPKKFHFNLATILLPSDKMRIEFYTISMKKNRKKMIATFELILESLIDTKYMDLFEENLLDPNNCLMKSTVNIQIYYTSPSLDKTSDILSRPDETNDTINWVDQFDDGGRHGGHRRPYIPSKHNTGFNKFRTKFVGRADDADSDSCSDTEYDSNANINDIFSSMTQEEKSKIQYNELELLEKSLGRYEGDEYQMTEWQIMVNIIQGRDFTGLDINPYVCVQIGDQKRYTIVHKCTTSPFFGEFFTFDFTLPATQMMEKVIYFRVHHAKKIISTFTHTKPIGIFKVDVATVYNEKEHVFERKWAKLINPDSIKASSGYLLVSIAIAQRGVTTKNILGEAAEDDEELKPSKEFIPAAMPRGLFPVQFKITLFEAAELPEMMTDFLTAVSKKILSSNNWEPVDPYVEVTYNAIQATTDHCNGTSPIWGEAVYLVGQFPPLVRTIKIALKDHAAVQKDRTISSFLIDLFSISESNPLAGFLPIFGPTWIFLYGSPREYTINTNQDGLGERMGEGVCYKGRLLMEIGCHPISGENAPNMSVQKESGIQVPETHIFPKERTFILFGCIYDVTMIDKAFGNATICFELSMGSRGYLNPHQLTIHQPASSITRPYPRIPIDNSAQHFRLPIDLQKPIIFTKYTFHDYSYRMTLSNRLKNAADNMFKLIREFESNINSQISNEILMQQYRKMEEYVHTLPCGCGQKKPAVNNFGITGGVHATLSEVLNFSLSNLQMNALDEKRRKKIFHNLESLKNWITKDVDFDETKRFEIVKQLYKIARALRQLAFDVQPSLPDVFLWMICDSKRVAYARLLPEDLLYSVCEGEKGLYNGRIQTLFLQTPRTSDKPIKSSTNAKIQIFLWLGTEEQEQNIFKQLPSGFDRSLLKLSNDIKYIQYTGRSFYELRCHCYKARSLNALNETGFSDSYLSITAGNETQITPILRESLCPQWNITLVFRNLMHIGSREMAEQTIGNVVVECYDYDTSNERSILMGRFSTTAKLDLSHEDKPKELLFQWYEFKFGEKRAGEILAVFELNEVDPKTQQTESIFDLEEIEITPENLPPKLYITKLMKNKIYEIPDEIMPDLKSYEIDVMFWGLRECRPINFQSIQQAEVSIDCAGARMTKVIKDVQKYPNFESISTNSDTYKIIVSLPKDNNFWPHLSICCVQHRLFGMKEPIGNLVVTDLQKYITNNRNRNDKSTRQLALDADAATLDIQNKPLLKRETSMFERQISQIKTPYEKQQSTMSHNSSAQENSVEKSEIQTQPSNDNDDKLESSVDSYQQLTTLDRSKRDQMEKSASWWSKYYASKAKLRLEKKTKHDLNEELQLSYNVYADFFEDESKVVTNQALILLNKAKKAFINLGKFGKKFERFAVNEFAHLADYSKIKSFIEESLDIIEIDHLKELTLLQTFDIIEAELENINHYGGFNDCLEKFPLYKGKGTNRSDEKGDESRVYAKFKGKLRIHEITLDERRSTLGNINSSRRMSMYPVLFTAKRESDTEQRRDSHIHTNQEMSQLDLNHHPITLKCRLYIIKALLFRSWDASGKADPYIKILLDREVIIDDVKGRLYNTLEPVFGRCFEFELTIPQQSLLRIQLWDWDLTNFDDKIAETSIDIENRWFSCHRATCGLQKRYDSAGYNVWRDTKPPVVILHSLCQTVKLDLPVYATDFCSLTIGDVRFDCDPECIEFIKNTKSNDLLHRKVYHESPNEYLRQNTALAALHAWGKKINQKGALVSEHIECRSLVDPLRPDIEQGKLEMWLDIFPMSRPPSSAPVNITPLKPMPYQLRVTIWNTSNVELNDENFITGEKTSDIYVKAWILGEQDDGQQTDIHYRSLTGEGNFNWRFIFNFNYIDIEEKIVHEKKESVFQIGNTLRKLPPRIVIRVYDADLFVADDFLGECVLNLTHLPIGAKIAKKCKSDILLNSKHRALNLFVHKRVAGWWPMIAPRKSEEIRDTALLGGKVEAEFCLLRAEEAEKNPVGIGREAPQALDEPNRPKTSFLWFTSPWKTFRYVIWRNFRWTILIAVVIFILVIFVLIALWTLPAELVKITLNTIFRTNTG</sequence>
<dbReference type="Pfam" id="PF00168">
    <property type="entry name" value="C2"/>
    <property type="match status" value="5"/>
</dbReference>
<dbReference type="GO" id="GO:0007009">
    <property type="term" value="P:plasma membrane organization"/>
    <property type="evidence" value="ECO:0007669"/>
    <property type="project" value="TreeGrafter"/>
</dbReference>
<evidence type="ECO:0000256" key="2">
    <source>
        <dbReference type="ARBA" id="ARBA00022692"/>
    </source>
</evidence>
<gene>
    <name evidence="11" type="ORF">RFH988_LOCUS13028</name>
</gene>
<keyword evidence="3" id="KW-0479">Metal-binding</keyword>
<feature type="domain" description="C2" evidence="10">
    <location>
        <begin position="419"/>
        <end position="550"/>
    </location>
</feature>
<dbReference type="InterPro" id="IPR037724">
    <property type="entry name" value="C2E_Ferlin"/>
</dbReference>
<dbReference type="GO" id="GO:0016020">
    <property type="term" value="C:membrane"/>
    <property type="evidence" value="ECO:0007669"/>
    <property type="project" value="UniProtKB-SubCell"/>
</dbReference>
<dbReference type="InterPro" id="IPR055072">
    <property type="entry name" value="Ferlin_DSRM"/>
</dbReference>
<feature type="domain" description="C2" evidence="10">
    <location>
        <begin position="249"/>
        <end position="373"/>
    </location>
</feature>
<keyword evidence="4" id="KW-0677">Repeat</keyword>
<comment type="caution">
    <text evidence="11">The sequence shown here is derived from an EMBL/GenBank/DDBJ whole genome shotgun (WGS) entry which is preliminary data.</text>
</comment>
<feature type="domain" description="C2" evidence="10">
    <location>
        <begin position="947"/>
        <end position="1080"/>
    </location>
</feature>
<dbReference type="InterPro" id="IPR012968">
    <property type="entry name" value="FerIin_dom"/>
</dbReference>
<dbReference type="InterPro" id="IPR032362">
    <property type="entry name" value="Ferlin_C"/>
</dbReference>
<evidence type="ECO:0000256" key="8">
    <source>
        <dbReference type="SAM" id="MobiDB-lite"/>
    </source>
</evidence>
<keyword evidence="2 9" id="KW-0812">Transmembrane</keyword>
<protein>
    <recommendedName>
        <fullName evidence="10">C2 domain-containing protein</fullName>
    </recommendedName>
</protein>
<dbReference type="InterPro" id="IPR012561">
    <property type="entry name" value="Ferlin_B-domain"/>
</dbReference>
<evidence type="ECO:0000256" key="1">
    <source>
        <dbReference type="ARBA" id="ARBA00004167"/>
    </source>
</evidence>
<dbReference type="PROSITE" id="PS50004">
    <property type="entry name" value="C2"/>
    <property type="match status" value="5"/>
</dbReference>
<organism evidence="11 12">
    <name type="scientific">Rotaria sordida</name>
    <dbReference type="NCBI Taxonomy" id="392033"/>
    <lineage>
        <taxon>Eukaryota</taxon>
        <taxon>Metazoa</taxon>
        <taxon>Spiralia</taxon>
        <taxon>Gnathifera</taxon>
        <taxon>Rotifera</taxon>
        <taxon>Eurotatoria</taxon>
        <taxon>Bdelloidea</taxon>
        <taxon>Philodinida</taxon>
        <taxon>Philodinidae</taxon>
        <taxon>Rotaria</taxon>
    </lineage>
</organism>
<dbReference type="PANTHER" id="PTHR12546:SF60">
    <property type="entry name" value="MISFIRE, ISOFORM F"/>
    <property type="match status" value="1"/>
</dbReference>
<name>A0A814F131_9BILA</name>
<evidence type="ECO:0000256" key="5">
    <source>
        <dbReference type="ARBA" id="ARBA00022837"/>
    </source>
</evidence>
<dbReference type="Pfam" id="PF08150">
    <property type="entry name" value="FerB"/>
    <property type="match status" value="1"/>
</dbReference>